<protein>
    <submittedName>
        <fullName evidence="1">Uncharacterized protein</fullName>
    </submittedName>
</protein>
<organism evidence="1 2">
    <name type="scientific">Vibrio ishigakensis</name>
    <dbReference type="NCBI Taxonomy" id="1481914"/>
    <lineage>
        <taxon>Bacteria</taxon>
        <taxon>Pseudomonadati</taxon>
        <taxon>Pseudomonadota</taxon>
        <taxon>Gammaproteobacteria</taxon>
        <taxon>Vibrionales</taxon>
        <taxon>Vibrionaceae</taxon>
        <taxon>Vibrio</taxon>
    </lineage>
</organism>
<proteinExistence type="predicted"/>
<reference evidence="1 2" key="1">
    <citation type="submission" date="2015-01" db="EMBL/GenBank/DDBJ databases">
        <title>Vibrio sp. C94 JCM 19241 whole genome shotgun sequence.</title>
        <authorList>
            <person name="Sawabe T."/>
            <person name="Meirelles P."/>
            <person name="Feng G."/>
            <person name="Sayaka M."/>
            <person name="Hattori M."/>
            <person name="Ohkuma M."/>
        </authorList>
    </citation>
    <scope>NUCLEOTIDE SEQUENCE [LARGE SCALE GENOMIC DNA]</scope>
    <source>
        <strain evidence="2">JCM 19241</strain>
    </source>
</reference>
<dbReference type="Proteomes" id="UP000031666">
    <property type="component" value="Unassembled WGS sequence"/>
</dbReference>
<evidence type="ECO:0000313" key="1">
    <source>
        <dbReference type="EMBL" id="GAM73973.1"/>
    </source>
</evidence>
<evidence type="ECO:0000313" key="2">
    <source>
        <dbReference type="Proteomes" id="UP000031666"/>
    </source>
</evidence>
<comment type="caution">
    <text evidence="1">The sequence shown here is derived from an EMBL/GenBank/DDBJ whole genome shotgun (WGS) entry which is preliminary data.</text>
</comment>
<accession>A0A0B8QFN3</accession>
<gene>
    <name evidence="1" type="ORF">JCM19241_5169</name>
</gene>
<reference evidence="1 2" key="2">
    <citation type="submission" date="2015-01" db="EMBL/GenBank/DDBJ databases">
        <authorList>
            <consortium name="NBRP consortium"/>
            <person name="Sawabe T."/>
            <person name="Meirelles P."/>
            <person name="Feng G."/>
            <person name="Sayaka M."/>
            <person name="Hattori M."/>
            <person name="Ohkuma M."/>
        </authorList>
    </citation>
    <scope>NUCLEOTIDE SEQUENCE [LARGE SCALE GENOMIC DNA]</scope>
    <source>
        <strain evidence="2">JCM 19241</strain>
    </source>
</reference>
<dbReference type="EMBL" id="BBSC01000002">
    <property type="protein sequence ID" value="GAM73973.1"/>
    <property type="molecule type" value="Genomic_DNA"/>
</dbReference>
<dbReference type="AlphaFoldDB" id="A0A0B8QFN3"/>
<sequence>MGFDQGLGITAEFFDQVDAFIGNDGVAADYLIINNKKFTSGVPFTYFVGVGGFYDFDKTWHGDSGHWHHYEHGNYTVQDYCDGWDPHTQSCHHWHNGYRYGEYWARDEDQHFNDYGIRVPLGLDWQFAPKWDTFVQLSPKVNVPDDFHFGIDAALGVRYAFK</sequence>
<name>A0A0B8QFN3_9VIBR</name>